<organism evidence="1 2">
    <name type="scientific">Diaporthe australafricana</name>
    <dbReference type="NCBI Taxonomy" id="127596"/>
    <lineage>
        <taxon>Eukaryota</taxon>
        <taxon>Fungi</taxon>
        <taxon>Dikarya</taxon>
        <taxon>Ascomycota</taxon>
        <taxon>Pezizomycotina</taxon>
        <taxon>Sordariomycetes</taxon>
        <taxon>Sordariomycetidae</taxon>
        <taxon>Diaporthales</taxon>
        <taxon>Diaporthaceae</taxon>
        <taxon>Diaporthe</taxon>
    </lineage>
</organism>
<dbReference type="InterPro" id="IPR011333">
    <property type="entry name" value="SKP1/BTB/POZ_sf"/>
</dbReference>
<protein>
    <recommendedName>
        <fullName evidence="3">BTB domain-containing protein</fullName>
    </recommendedName>
</protein>
<proteinExistence type="predicted"/>
<evidence type="ECO:0000313" key="2">
    <source>
        <dbReference type="Proteomes" id="UP001583177"/>
    </source>
</evidence>
<keyword evidence="2" id="KW-1185">Reference proteome</keyword>
<evidence type="ECO:0000313" key="1">
    <source>
        <dbReference type="EMBL" id="KAL1865162.1"/>
    </source>
</evidence>
<sequence>MASDQASWWFEDQEYPSAPGLYTAYVGPNLAELKFTFPEMVFEVAHNLRWRLVRNYHEVQVLRLADVEPEVIATLLDWAHAFQAQTLGSFNPIERAESNHLVKLYAFAHQYEITELQDIIMTSLIEDCQTKKHWWNCGFSREFNALNSLAAQVPCDDRIHQLLVESLVNSTLAEARSDAEDIMDNIPNQLLRLAFTSMLKSNLRR</sequence>
<gene>
    <name evidence="1" type="ORF">Daus18300_007288</name>
</gene>
<dbReference type="Proteomes" id="UP001583177">
    <property type="component" value="Unassembled WGS sequence"/>
</dbReference>
<accession>A0ABR3WNY6</accession>
<comment type="caution">
    <text evidence="1">The sequence shown here is derived from an EMBL/GenBank/DDBJ whole genome shotgun (WGS) entry which is preliminary data.</text>
</comment>
<dbReference type="Gene3D" id="3.30.710.10">
    <property type="entry name" value="Potassium Channel Kv1.1, Chain A"/>
    <property type="match status" value="1"/>
</dbReference>
<reference evidence="1 2" key="1">
    <citation type="journal article" date="2024" name="IMA Fungus">
        <title>IMA Genome - F19 : A genome assembly and annotation guide to empower mycologists, including annotated draft genome sequences of Ceratocystis pirilliformis, Diaporthe australafricana, Fusarium ophioides, Paecilomyces lecythidis, and Sporothrix stenoceras.</title>
        <authorList>
            <person name="Aylward J."/>
            <person name="Wilson A.M."/>
            <person name="Visagie C.M."/>
            <person name="Spraker J."/>
            <person name="Barnes I."/>
            <person name="Buitendag C."/>
            <person name="Ceriani C."/>
            <person name="Del Mar Angel L."/>
            <person name="du Plessis D."/>
            <person name="Fuchs T."/>
            <person name="Gasser K."/>
            <person name="Kramer D."/>
            <person name="Li W."/>
            <person name="Munsamy K."/>
            <person name="Piso A."/>
            <person name="Price J.L."/>
            <person name="Sonnekus B."/>
            <person name="Thomas C."/>
            <person name="van der Nest A."/>
            <person name="van Dijk A."/>
            <person name="van Heerden A."/>
            <person name="van Vuuren N."/>
            <person name="Yilmaz N."/>
            <person name="Duong T.A."/>
            <person name="van der Merwe N.A."/>
            <person name="Wingfield M.J."/>
            <person name="Wingfield B.D."/>
        </authorList>
    </citation>
    <scope>NUCLEOTIDE SEQUENCE [LARGE SCALE GENOMIC DNA]</scope>
    <source>
        <strain evidence="1 2">CMW 18300</strain>
    </source>
</reference>
<name>A0ABR3WNY6_9PEZI</name>
<evidence type="ECO:0008006" key="3">
    <source>
        <dbReference type="Google" id="ProtNLM"/>
    </source>
</evidence>
<dbReference type="EMBL" id="JAWRVE010000063">
    <property type="protein sequence ID" value="KAL1865162.1"/>
    <property type="molecule type" value="Genomic_DNA"/>
</dbReference>